<feature type="compositionally biased region" description="Basic and acidic residues" evidence="1">
    <location>
        <begin position="252"/>
        <end position="264"/>
    </location>
</feature>
<feature type="region of interest" description="Disordered" evidence="1">
    <location>
        <begin position="428"/>
        <end position="454"/>
    </location>
</feature>
<name>A0A2T7PIY2_POMCA</name>
<organism evidence="2 3">
    <name type="scientific">Pomacea canaliculata</name>
    <name type="common">Golden apple snail</name>
    <dbReference type="NCBI Taxonomy" id="400727"/>
    <lineage>
        <taxon>Eukaryota</taxon>
        <taxon>Metazoa</taxon>
        <taxon>Spiralia</taxon>
        <taxon>Lophotrochozoa</taxon>
        <taxon>Mollusca</taxon>
        <taxon>Gastropoda</taxon>
        <taxon>Caenogastropoda</taxon>
        <taxon>Architaenioglossa</taxon>
        <taxon>Ampullarioidea</taxon>
        <taxon>Ampullariidae</taxon>
        <taxon>Pomacea</taxon>
    </lineage>
</organism>
<evidence type="ECO:0000313" key="3">
    <source>
        <dbReference type="Proteomes" id="UP000245119"/>
    </source>
</evidence>
<comment type="caution">
    <text evidence="2">The sequence shown here is derived from an EMBL/GenBank/DDBJ whole genome shotgun (WGS) entry which is preliminary data.</text>
</comment>
<accession>A0A2T7PIY2</accession>
<dbReference type="Proteomes" id="UP000245119">
    <property type="component" value="Linkage Group LG3"/>
</dbReference>
<gene>
    <name evidence="2" type="ORF">C0Q70_04649</name>
</gene>
<protein>
    <submittedName>
        <fullName evidence="2">Uncharacterized protein</fullName>
    </submittedName>
</protein>
<keyword evidence="3" id="KW-1185">Reference proteome</keyword>
<feature type="region of interest" description="Disordered" evidence="1">
    <location>
        <begin position="1"/>
        <end position="86"/>
    </location>
</feature>
<dbReference type="AlphaFoldDB" id="A0A2T7PIY2"/>
<dbReference type="EMBL" id="PZQS01000003">
    <property type="protein sequence ID" value="PVD33393.1"/>
    <property type="molecule type" value="Genomic_DNA"/>
</dbReference>
<feature type="compositionally biased region" description="Low complexity" evidence="1">
    <location>
        <begin position="11"/>
        <end position="26"/>
    </location>
</feature>
<evidence type="ECO:0000256" key="1">
    <source>
        <dbReference type="SAM" id="MobiDB-lite"/>
    </source>
</evidence>
<sequence>MLASDDQLGKRTSAMSSHRVSSVVSRLLNGNKKGKKTESVSPTSASGLKYPQLEKLEEVKPKKKKSKSVSCFVGESGSPRGSTENLQCIEQIDTEKLTHAQNGRKTQPPASCFVETSVPLVEISSVKTIEKPKPLPRKLKYTQRPASCVVESLSQPLLASTGSSLQTLSELTFQQERGESGSFSSLSPQPSHRYEQKRINYDLKSYFPPANFTNPKPSPRSMCALTCDVDVTRATTDGEPPARSPSLLPTLDPREAVSTPRDEESACLLPRVRAHPLGRSQPLPILRTFQETLEDLSISPPKPTFHFIQRPRATHNNHKLYKSTDMLATLEQSRYPISPSSTRPLSCFSDESGYLSNDTPTPPAFFGGLSASMGDIYHALDIDEAAVADDELSFRRGGSFRKAHSVSSLLRTDSIQDRSLTVMRKRRLRMKSKRQSSAHYSSTETDEGEADVKDSSSLLANADDANDYLLASDPRSHQVADGKVLTPRTRSSVSRLHSMQMKAWEIRLRRKQMSRRKKSTDDLHRLETLLLRKG</sequence>
<proteinExistence type="predicted"/>
<feature type="region of interest" description="Disordered" evidence="1">
    <location>
        <begin position="234"/>
        <end position="264"/>
    </location>
</feature>
<evidence type="ECO:0000313" key="2">
    <source>
        <dbReference type="EMBL" id="PVD33393.1"/>
    </source>
</evidence>
<reference evidence="2 3" key="1">
    <citation type="submission" date="2018-04" db="EMBL/GenBank/DDBJ databases">
        <title>The genome of golden apple snail Pomacea canaliculata provides insight into stress tolerance and invasive adaptation.</title>
        <authorList>
            <person name="Liu C."/>
            <person name="Liu B."/>
            <person name="Ren Y."/>
            <person name="Zhang Y."/>
            <person name="Wang H."/>
            <person name="Li S."/>
            <person name="Jiang F."/>
            <person name="Yin L."/>
            <person name="Zhang G."/>
            <person name="Qian W."/>
            <person name="Fan W."/>
        </authorList>
    </citation>
    <scope>NUCLEOTIDE SEQUENCE [LARGE SCALE GENOMIC DNA]</scope>
    <source>
        <strain evidence="2">SZHN2017</strain>
        <tissue evidence="2">Muscle</tissue>
    </source>
</reference>